<organism evidence="2 3">
    <name type="scientific">Modicella reniformis</name>
    <dbReference type="NCBI Taxonomy" id="1440133"/>
    <lineage>
        <taxon>Eukaryota</taxon>
        <taxon>Fungi</taxon>
        <taxon>Fungi incertae sedis</taxon>
        <taxon>Mucoromycota</taxon>
        <taxon>Mortierellomycotina</taxon>
        <taxon>Mortierellomycetes</taxon>
        <taxon>Mortierellales</taxon>
        <taxon>Mortierellaceae</taxon>
        <taxon>Modicella</taxon>
    </lineage>
</organism>
<reference evidence="2" key="1">
    <citation type="journal article" date="2020" name="Fungal Divers.">
        <title>Resolving the Mortierellaceae phylogeny through synthesis of multi-gene phylogenetics and phylogenomics.</title>
        <authorList>
            <person name="Vandepol N."/>
            <person name="Liber J."/>
            <person name="Desiro A."/>
            <person name="Na H."/>
            <person name="Kennedy M."/>
            <person name="Barry K."/>
            <person name="Grigoriev I.V."/>
            <person name="Miller A.N."/>
            <person name="O'Donnell K."/>
            <person name="Stajich J.E."/>
            <person name="Bonito G."/>
        </authorList>
    </citation>
    <scope>NUCLEOTIDE SEQUENCE</scope>
    <source>
        <strain evidence="2">MES-2147</strain>
    </source>
</reference>
<accession>A0A9P6SNY0</accession>
<feature type="transmembrane region" description="Helical" evidence="1">
    <location>
        <begin position="368"/>
        <end position="390"/>
    </location>
</feature>
<dbReference type="Proteomes" id="UP000749646">
    <property type="component" value="Unassembled WGS sequence"/>
</dbReference>
<dbReference type="OrthoDB" id="2338679at2759"/>
<name>A0A9P6SNY0_9FUNG</name>
<dbReference type="AlphaFoldDB" id="A0A9P6SNY0"/>
<keyword evidence="1" id="KW-0472">Membrane</keyword>
<evidence type="ECO:0000256" key="1">
    <source>
        <dbReference type="SAM" id="Phobius"/>
    </source>
</evidence>
<proteinExistence type="predicted"/>
<evidence type="ECO:0000313" key="2">
    <source>
        <dbReference type="EMBL" id="KAF9985779.1"/>
    </source>
</evidence>
<gene>
    <name evidence="2" type="ORF">BGZ65_009921</name>
</gene>
<comment type="caution">
    <text evidence="2">The sequence shown here is derived from an EMBL/GenBank/DDBJ whole genome shotgun (WGS) entry which is preliminary data.</text>
</comment>
<keyword evidence="1" id="KW-0812">Transmembrane</keyword>
<dbReference type="EMBL" id="JAAAHW010003277">
    <property type="protein sequence ID" value="KAF9985779.1"/>
    <property type="molecule type" value="Genomic_DNA"/>
</dbReference>
<keyword evidence="1" id="KW-1133">Transmembrane helix</keyword>
<evidence type="ECO:0000313" key="3">
    <source>
        <dbReference type="Proteomes" id="UP000749646"/>
    </source>
</evidence>
<protein>
    <submittedName>
        <fullName evidence="2">Uncharacterized protein</fullName>
    </submittedName>
</protein>
<sequence>MAPSAVASAAFRDSVLFVHYSNGTDRFGTLYSVFPVLGSNSHGDGSSLAVIPQILSIPEVTAGLFVPENPNPPVRVSMISTTTESVGIPKLRHNLLLAINPSTSGKPSIVRLKPQGLSIGDGKRPVKDPQTPLHEHVVLETAAWLWEREELEGIALPANATRLSLASGISHSNLPTDHNEPNNMEGSSVFELFHDGTGYKLQYIRYYRLREDLVPWAEWVWTKDMNFLDSTVTPKVLRFMNDETHQGVVVGQCAGSASQTCLGFFNFDELQTFEQVPDGRWTYHDLDSPRPGEGTDSDKILACAAKDSTLFVITKGNNSLPGISTLNMDYSTNQGSSWTWKHKSLSSSYDIMVDRFAPEDKTGLASGALAGIIVGAVVVVVGVVGAGFVWRRKSRSRKQHGQEI</sequence>
<keyword evidence="3" id="KW-1185">Reference proteome</keyword>